<keyword evidence="3" id="KW-0175">Coiled coil</keyword>
<name>A0ABU5LH79_9GAMM</name>
<evidence type="ECO:0000313" key="5">
    <source>
        <dbReference type="Proteomes" id="UP001288620"/>
    </source>
</evidence>
<keyword evidence="2" id="KW-0346">Stress response</keyword>
<dbReference type="InterPro" id="IPR019732">
    <property type="entry name" value="SigmaS_Anti-adapt_IraP"/>
</dbReference>
<dbReference type="Pfam" id="PF10796">
    <property type="entry name" value="Anti-adapt_IraP"/>
    <property type="match status" value="1"/>
</dbReference>
<evidence type="ECO:0000313" key="4">
    <source>
        <dbReference type="EMBL" id="MDZ7279282.1"/>
    </source>
</evidence>
<dbReference type="EMBL" id="JAOBTT010000001">
    <property type="protein sequence ID" value="MDZ7279282.1"/>
    <property type="molecule type" value="Genomic_DNA"/>
</dbReference>
<keyword evidence="1" id="KW-0963">Cytoplasm</keyword>
<organism evidence="4 5">
    <name type="scientific">Pantoea eucrina</name>
    <dbReference type="NCBI Taxonomy" id="472693"/>
    <lineage>
        <taxon>Bacteria</taxon>
        <taxon>Pseudomonadati</taxon>
        <taxon>Pseudomonadota</taxon>
        <taxon>Gammaproteobacteria</taxon>
        <taxon>Enterobacterales</taxon>
        <taxon>Erwiniaceae</taxon>
        <taxon>Pantoea</taxon>
    </lineage>
</organism>
<evidence type="ECO:0000256" key="1">
    <source>
        <dbReference type="ARBA" id="ARBA00022490"/>
    </source>
</evidence>
<accession>A0ABU5LH79</accession>
<reference evidence="5" key="1">
    <citation type="submission" date="2023-07" db="EMBL/GenBank/DDBJ databases">
        <title>Structural and functional analysis of rice phyllospheric bacteria for their antimicrobial properties and defense elicitation against blast disease.</title>
        <authorList>
            <person name="Sahu K.P."/>
            <person name="Asharani P."/>
            <person name="Kumar M."/>
            <person name="Reddy B."/>
            <person name="Kumar A."/>
        </authorList>
    </citation>
    <scope>NUCLEOTIDE SEQUENCE [LARGE SCALE GENOMIC DNA]</scope>
    <source>
        <strain evidence="5">OsEp_Plm_30P10</strain>
    </source>
</reference>
<sequence>MKNLIAELLLKLAEKEEASKELLVQVEAMEIVLTAMLRKMDAAQFNDMAAGIARAMPPVAPGAETTEAQMLRNYIEKLLNHPRV</sequence>
<dbReference type="NCBIfam" id="NF007598">
    <property type="entry name" value="PRK10244.1"/>
    <property type="match status" value="1"/>
</dbReference>
<keyword evidence="5" id="KW-1185">Reference proteome</keyword>
<evidence type="ECO:0000256" key="2">
    <source>
        <dbReference type="ARBA" id="ARBA00023016"/>
    </source>
</evidence>
<evidence type="ECO:0000256" key="3">
    <source>
        <dbReference type="ARBA" id="ARBA00023054"/>
    </source>
</evidence>
<gene>
    <name evidence="4" type="primary">iraP</name>
    <name evidence="4" type="ORF">N4G40_13535</name>
</gene>
<comment type="caution">
    <text evidence="4">The sequence shown here is derived from an EMBL/GenBank/DDBJ whole genome shotgun (WGS) entry which is preliminary data.</text>
</comment>
<dbReference type="RefSeq" id="WP_322543147.1">
    <property type="nucleotide sequence ID" value="NZ_JAOBTT010000001.1"/>
</dbReference>
<protein>
    <submittedName>
        <fullName evidence="4">Anti-adapter protein IraP</fullName>
    </submittedName>
</protein>
<proteinExistence type="predicted"/>
<dbReference type="Proteomes" id="UP001288620">
    <property type="component" value="Unassembled WGS sequence"/>
</dbReference>